<accession>A0A0C1R001</accession>
<protein>
    <submittedName>
        <fullName evidence="5">ABC transporter family protein</fullName>
    </submittedName>
</protein>
<keyword evidence="3" id="KW-0067">ATP-binding</keyword>
<keyword evidence="1" id="KW-0813">Transport</keyword>
<evidence type="ECO:0000313" key="6">
    <source>
        <dbReference type="Proteomes" id="UP000031366"/>
    </source>
</evidence>
<dbReference type="Pfam" id="PF00005">
    <property type="entry name" value="ABC_tran"/>
    <property type="match status" value="1"/>
</dbReference>
<gene>
    <name evidence="5" type="ORF">U732_3442</name>
</gene>
<dbReference type="InterPro" id="IPR027417">
    <property type="entry name" value="P-loop_NTPase"/>
</dbReference>
<dbReference type="InterPro" id="IPR003593">
    <property type="entry name" value="AAA+_ATPase"/>
</dbReference>
<dbReference type="PANTHER" id="PTHR24220:SF662">
    <property type="entry name" value="ABC TRANSPORTER ATP-BINDING PROTEIN"/>
    <property type="match status" value="1"/>
</dbReference>
<reference evidence="5 6" key="1">
    <citation type="journal article" date="2015" name="Infect. Genet. Evol.">
        <title>Genomic sequences of six botulinum neurotoxin-producing strains representing three clostridial species illustrate the mobility and diversity of botulinum neurotoxin genes.</title>
        <authorList>
            <person name="Smith T.J."/>
            <person name="Hill K.K."/>
            <person name="Xie G."/>
            <person name="Foley B.T."/>
            <person name="Williamson C.H."/>
            <person name="Foster J.T."/>
            <person name="Johnson S.L."/>
            <person name="Chertkov O."/>
            <person name="Teshima H."/>
            <person name="Gibbons H.S."/>
            <person name="Johnsky L.A."/>
            <person name="Karavis M.A."/>
            <person name="Smith L.A."/>
        </authorList>
    </citation>
    <scope>NUCLEOTIDE SEQUENCE [LARGE SCALE GENOMIC DNA]</scope>
    <source>
        <strain evidence="5 6">CDC 2741</strain>
    </source>
</reference>
<dbReference type="InterPro" id="IPR003439">
    <property type="entry name" value="ABC_transporter-like_ATP-bd"/>
</dbReference>
<dbReference type="Gene3D" id="3.40.50.300">
    <property type="entry name" value="P-loop containing nucleotide triphosphate hydrolases"/>
    <property type="match status" value="1"/>
</dbReference>
<organism evidence="5 6">
    <name type="scientific">Clostridium argentinense CDC 2741</name>
    <dbReference type="NCBI Taxonomy" id="1418104"/>
    <lineage>
        <taxon>Bacteria</taxon>
        <taxon>Bacillati</taxon>
        <taxon>Bacillota</taxon>
        <taxon>Clostridia</taxon>
        <taxon>Eubacteriales</taxon>
        <taxon>Clostridiaceae</taxon>
        <taxon>Clostridium</taxon>
    </lineage>
</organism>
<dbReference type="GO" id="GO:0005886">
    <property type="term" value="C:plasma membrane"/>
    <property type="evidence" value="ECO:0007669"/>
    <property type="project" value="TreeGrafter"/>
</dbReference>
<dbReference type="Proteomes" id="UP000031366">
    <property type="component" value="Unassembled WGS sequence"/>
</dbReference>
<evidence type="ECO:0000256" key="2">
    <source>
        <dbReference type="ARBA" id="ARBA00022741"/>
    </source>
</evidence>
<dbReference type="PROSITE" id="PS00211">
    <property type="entry name" value="ABC_TRANSPORTER_1"/>
    <property type="match status" value="1"/>
</dbReference>
<dbReference type="AlphaFoldDB" id="A0A0C1R001"/>
<evidence type="ECO:0000259" key="4">
    <source>
        <dbReference type="PROSITE" id="PS50893"/>
    </source>
</evidence>
<dbReference type="PROSITE" id="PS50893">
    <property type="entry name" value="ABC_TRANSPORTER_2"/>
    <property type="match status" value="1"/>
</dbReference>
<keyword evidence="2" id="KW-0547">Nucleotide-binding</keyword>
<comment type="caution">
    <text evidence="5">The sequence shown here is derived from an EMBL/GenBank/DDBJ whole genome shotgun (WGS) entry which is preliminary data.</text>
</comment>
<evidence type="ECO:0000256" key="1">
    <source>
        <dbReference type="ARBA" id="ARBA00022448"/>
    </source>
</evidence>
<dbReference type="GO" id="GO:0005524">
    <property type="term" value="F:ATP binding"/>
    <property type="evidence" value="ECO:0007669"/>
    <property type="project" value="UniProtKB-KW"/>
</dbReference>
<evidence type="ECO:0000313" key="5">
    <source>
        <dbReference type="EMBL" id="KIE46697.1"/>
    </source>
</evidence>
<feature type="domain" description="ABC transporter" evidence="4">
    <location>
        <begin position="3"/>
        <end position="219"/>
    </location>
</feature>
<dbReference type="RefSeq" id="WP_039633215.1">
    <property type="nucleotide sequence ID" value="NZ_AYSO01000016.1"/>
</dbReference>
<keyword evidence="6" id="KW-1185">Reference proteome</keyword>
<proteinExistence type="predicted"/>
<dbReference type="PANTHER" id="PTHR24220">
    <property type="entry name" value="IMPORT ATP-BINDING PROTEIN"/>
    <property type="match status" value="1"/>
</dbReference>
<dbReference type="GO" id="GO:0016887">
    <property type="term" value="F:ATP hydrolysis activity"/>
    <property type="evidence" value="ECO:0007669"/>
    <property type="project" value="InterPro"/>
</dbReference>
<dbReference type="GO" id="GO:0022857">
    <property type="term" value="F:transmembrane transporter activity"/>
    <property type="evidence" value="ECO:0007669"/>
    <property type="project" value="TreeGrafter"/>
</dbReference>
<dbReference type="OrthoDB" id="9802264at2"/>
<dbReference type="CDD" id="cd03255">
    <property type="entry name" value="ABC_MJ0796_LolCDE_FtsE"/>
    <property type="match status" value="1"/>
</dbReference>
<evidence type="ECO:0000256" key="3">
    <source>
        <dbReference type="ARBA" id="ARBA00022840"/>
    </source>
</evidence>
<sequence length="219" mass="24553">MSLKTVNLKKKYIRNGQEFYAVNDVNIELQEKEFVGLVGHSGCGKSTLLNMIAGILKPTEGEIFINDINILNQNEKQLANMRQQVMAYILQGYNLLSNFTILENVCMPLYLAGNKNVDTGAAVRILDSVGLKDVANSYPTGLSGGEQRRVAIARALMQNPKIIIADEPTSNLDYENGINVMESLKKSVEYGVSVFISTHEKEFYHYFDRLYKMEKGCIV</sequence>
<name>A0A0C1R001_9CLOT</name>
<dbReference type="SUPFAM" id="SSF52540">
    <property type="entry name" value="P-loop containing nucleoside triphosphate hydrolases"/>
    <property type="match status" value="1"/>
</dbReference>
<dbReference type="SMART" id="SM00382">
    <property type="entry name" value="AAA"/>
    <property type="match status" value="1"/>
</dbReference>
<dbReference type="InterPro" id="IPR015854">
    <property type="entry name" value="ABC_transpr_LolD-like"/>
</dbReference>
<dbReference type="EMBL" id="AYSO01000016">
    <property type="protein sequence ID" value="KIE46697.1"/>
    <property type="molecule type" value="Genomic_DNA"/>
</dbReference>
<dbReference type="STRING" id="29341.RSJ17_18725"/>
<dbReference type="InterPro" id="IPR017911">
    <property type="entry name" value="MacB-like_ATP-bd"/>
</dbReference>
<dbReference type="InterPro" id="IPR017871">
    <property type="entry name" value="ABC_transporter-like_CS"/>
</dbReference>